<dbReference type="Proteomes" id="UP001187315">
    <property type="component" value="Unassembled WGS sequence"/>
</dbReference>
<feature type="region of interest" description="Disordered" evidence="1">
    <location>
        <begin position="272"/>
        <end position="291"/>
    </location>
</feature>
<feature type="compositionally biased region" description="Polar residues" evidence="1">
    <location>
        <begin position="931"/>
        <end position="944"/>
    </location>
</feature>
<evidence type="ECO:0000313" key="3">
    <source>
        <dbReference type="Proteomes" id="UP001187315"/>
    </source>
</evidence>
<accession>A0AA88SK53</accession>
<proteinExistence type="predicted"/>
<protein>
    <submittedName>
        <fullName evidence="2">Uncharacterized protein</fullName>
    </submittedName>
</protein>
<dbReference type="AlphaFoldDB" id="A0AA88SK53"/>
<feature type="compositionally biased region" description="Basic and acidic residues" evidence="1">
    <location>
        <begin position="549"/>
        <end position="572"/>
    </location>
</feature>
<evidence type="ECO:0000313" key="2">
    <source>
        <dbReference type="EMBL" id="KAK2834541.1"/>
    </source>
</evidence>
<name>A0AA88SK53_TACVA</name>
<gene>
    <name evidence="2" type="ORF">Q7C36_015242</name>
</gene>
<evidence type="ECO:0000256" key="1">
    <source>
        <dbReference type="SAM" id="MobiDB-lite"/>
    </source>
</evidence>
<feature type="region of interest" description="Disordered" evidence="1">
    <location>
        <begin position="549"/>
        <end position="605"/>
    </location>
</feature>
<organism evidence="2 3">
    <name type="scientific">Tachysurus vachellii</name>
    <name type="common">Darkbarbel catfish</name>
    <name type="synonym">Pelteobagrus vachellii</name>
    <dbReference type="NCBI Taxonomy" id="175792"/>
    <lineage>
        <taxon>Eukaryota</taxon>
        <taxon>Metazoa</taxon>
        <taxon>Chordata</taxon>
        <taxon>Craniata</taxon>
        <taxon>Vertebrata</taxon>
        <taxon>Euteleostomi</taxon>
        <taxon>Actinopterygii</taxon>
        <taxon>Neopterygii</taxon>
        <taxon>Teleostei</taxon>
        <taxon>Ostariophysi</taxon>
        <taxon>Siluriformes</taxon>
        <taxon>Bagridae</taxon>
        <taxon>Tachysurus</taxon>
    </lineage>
</organism>
<feature type="compositionally biased region" description="Basic and acidic residues" evidence="1">
    <location>
        <begin position="595"/>
        <end position="605"/>
    </location>
</feature>
<feature type="region of interest" description="Disordered" evidence="1">
    <location>
        <begin position="930"/>
        <end position="1020"/>
    </location>
</feature>
<feature type="compositionally biased region" description="Basic and acidic residues" evidence="1">
    <location>
        <begin position="997"/>
        <end position="1008"/>
    </location>
</feature>
<sequence length="1163" mass="129982">MEKLAASGDGTSAHLSQTSNYITVPLDTIIKDQKILSYGGSTAFKSGWKQTSPLQTSNEQILTQNQQNNESYLRQSTVSFYRPTGQSGNSFIQVLPNANYPQHKSQLFCSNARPPEISATGEKVLDRQWPIQSSSSSFEYQKASLALNTTNSSQQSHIPSMFILNANNLSGSWKNNQFIQQQHVNITNNLPKDSISQGLLTGFILAQAPVITFQPLTNKIRTNETPLHQQNACMPKDIYQQKYATQKAIAVVTPLTQAAVAGVTFSNNLAEVKGGDPQGRSVSNKNDHQPYIPHTCQTTNESGAKSLNDSTIQTKEIQSKSVLAPRLFHCLKDDGPAENNKLPGLSERLASVSLNSMRVQRREEVQQPSTGDDSSVKLLRDSDATVMSSNSVGMNTRLDARMDTLSTIPVQEWSLQRLHESITQMEQTQKSQQKDLPCDNLFDEILKMYWNGDYKKLCNAAKSNIYKDIIKEVRLNCSTENSVILQGVSRERLNEIASSVHILEHGTEPPKMGYTSSWLNLTENLHDIDKEHGYLSTLMTLQSKNKIAAKEAPVREMENRPELSKEKLKASDKAPSGGEEQRKPVPPEHQQNSCAKDDKTVRKDPVGVNVEKMCSEKVIEGQNSTNVKSVISERVQSEQSNKTVGENQAPLLTPSGTKPMILFKLLSRDTTPVLNKDDSVKMSILPLEKAEEPNVDVDNMIKEDAQLLTDSSQVTVELFEEDKKCIDMEIKSDEISKGIKINWKLEKYCCLPKWFQVLGYRNGGLCKCVKRSELSHHADASGEGVKEVNADKNRYPFNKACKRTGTDICELRDSKQAKNHKNGQKISFVTSPVVDDGSMDELEIVEVITNFEDVVKLAHAMSEQVKEMPLLTHTSHESTSRRDHHKECKTGETIRNLVLFGASNVRHGKNISGFMSSDKVHLPPETVNIRIGSNWNENPNSTKSPKSHTSKQQVWNSWKKAHVLSAMTPYRRSKKQKQTKAPASKSDENTSCLTSADKQKNTDGDQSMKKSRKKISLTRQDQIRKLKRNKMLASTNLKKRRNYAHHGSKLMKSSFDSAQVINPSKKKLNTGLALNFGVLPESFNISDDSSSVKASQSASAESSSKDETVVKIKRTWGMSGTWCESPRKKQCLKSVPTLTNSSKISTFQEFKKKYEEKRQKIPI</sequence>
<comment type="caution">
    <text evidence="2">The sequence shown here is derived from an EMBL/GenBank/DDBJ whole genome shotgun (WGS) entry which is preliminary data.</text>
</comment>
<keyword evidence="3" id="KW-1185">Reference proteome</keyword>
<reference evidence="2" key="1">
    <citation type="submission" date="2023-08" db="EMBL/GenBank/DDBJ databases">
        <title>Pelteobagrus vachellii genome.</title>
        <authorList>
            <person name="Liu H."/>
        </authorList>
    </citation>
    <scope>NUCLEOTIDE SEQUENCE</scope>
    <source>
        <strain evidence="2">PRFRI_2022a</strain>
        <tissue evidence="2">Muscle</tissue>
    </source>
</reference>
<dbReference type="EMBL" id="JAVHJS010000015">
    <property type="protein sequence ID" value="KAK2834541.1"/>
    <property type="molecule type" value="Genomic_DNA"/>
</dbReference>